<dbReference type="Pfam" id="PF00622">
    <property type="entry name" value="SPRY"/>
    <property type="match status" value="1"/>
</dbReference>
<evidence type="ECO:0000259" key="10">
    <source>
        <dbReference type="PROSITE" id="PS50089"/>
    </source>
</evidence>
<dbReference type="Pfam" id="PF25576">
    <property type="entry name" value="TPR_RNF123"/>
    <property type="match status" value="1"/>
</dbReference>
<feature type="compositionally biased region" description="Basic and acidic residues" evidence="9">
    <location>
        <begin position="717"/>
        <end position="728"/>
    </location>
</feature>
<evidence type="ECO:0000256" key="9">
    <source>
        <dbReference type="SAM" id="MobiDB-lite"/>
    </source>
</evidence>
<dbReference type="SUPFAM" id="SSF57850">
    <property type="entry name" value="RING/U-box"/>
    <property type="match status" value="1"/>
</dbReference>
<evidence type="ECO:0000313" key="12">
    <source>
        <dbReference type="EMBL" id="KAJ8437976.1"/>
    </source>
</evidence>
<dbReference type="SUPFAM" id="SSF49899">
    <property type="entry name" value="Concanavalin A-like lectins/glucanases"/>
    <property type="match status" value="1"/>
</dbReference>
<evidence type="ECO:0000256" key="5">
    <source>
        <dbReference type="ARBA" id="ARBA00022771"/>
    </source>
</evidence>
<evidence type="ECO:0000313" key="13">
    <source>
        <dbReference type="Proteomes" id="UP001153076"/>
    </source>
</evidence>
<dbReference type="FunFam" id="2.60.120.920:FF:000053">
    <property type="entry name" value="E3 ubiquitin-protein ligase RKP"/>
    <property type="match status" value="1"/>
</dbReference>
<dbReference type="InterPro" id="IPR045129">
    <property type="entry name" value="RNF123/RKP/RSPRY1"/>
</dbReference>
<dbReference type="EC" id="2.3.2.27" evidence="2"/>
<dbReference type="Proteomes" id="UP001153076">
    <property type="component" value="Unassembled WGS sequence"/>
</dbReference>
<dbReference type="CDD" id="cd16541">
    <property type="entry name" value="RING-HC_RNF123"/>
    <property type="match status" value="1"/>
</dbReference>
<feature type="region of interest" description="Disordered" evidence="9">
    <location>
        <begin position="684"/>
        <end position="703"/>
    </location>
</feature>
<evidence type="ECO:0000256" key="7">
    <source>
        <dbReference type="ARBA" id="ARBA00022833"/>
    </source>
</evidence>
<dbReference type="PROSITE" id="PS50188">
    <property type="entry name" value="B302_SPRY"/>
    <property type="match status" value="1"/>
</dbReference>
<name>A0A9Q1K7W1_9CARY</name>
<dbReference type="GO" id="GO:0005737">
    <property type="term" value="C:cytoplasm"/>
    <property type="evidence" value="ECO:0007669"/>
    <property type="project" value="TreeGrafter"/>
</dbReference>
<feature type="region of interest" description="Disordered" evidence="9">
    <location>
        <begin position="713"/>
        <end position="738"/>
    </location>
</feature>
<dbReference type="PROSITE" id="PS50089">
    <property type="entry name" value="ZF_RING_2"/>
    <property type="match status" value="1"/>
</dbReference>
<accession>A0A9Q1K7W1</accession>
<proteinExistence type="predicted"/>
<dbReference type="GO" id="GO:0061630">
    <property type="term" value="F:ubiquitin protein ligase activity"/>
    <property type="evidence" value="ECO:0007669"/>
    <property type="project" value="UniProtKB-EC"/>
</dbReference>
<dbReference type="Gene3D" id="2.60.120.920">
    <property type="match status" value="1"/>
</dbReference>
<dbReference type="GO" id="GO:0051603">
    <property type="term" value="P:proteolysis involved in protein catabolic process"/>
    <property type="evidence" value="ECO:0007669"/>
    <property type="project" value="TreeGrafter"/>
</dbReference>
<dbReference type="InterPro" id="IPR001870">
    <property type="entry name" value="B30.2/SPRY"/>
</dbReference>
<evidence type="ECO:0000256" key="3">
    <source>
        <dbReference type="ARBA" id="ARBA00022679"/>
    </source>
</evidence>
<dbReference type="SMART" id="SM00449">
    <property type="entry name" value="SPRY"/>
    <property type="match status" value="1"/>
</dbReference>
<keyword evidence="6" id="KW-0833">Ubl conjugation pathway</keyword>
<organism evidence="12 13">
    <name type="scientific">Carnegiea gigantea</name>
    <dbReference type="NCBI Taxonomy" id="171969"/>
    <lineage>
        <taxon>Eukaryota</taxon>
        <taxon>Viridiplantae</taxon>
        <taxon>Streptophyta</taxon>
        <taxon>Embryophyta</taxon>
        <taxon>Tracheophyta</taxon>
        <taxon>Spermatophyta</taxon>
        <taxon>Magnoliopsida</taxon>
        <taxon>eudicotyledons</taxon>
        <taxon>Gunneridae</taxon>
        <taxon>Pentapetalae</taxon>
        <taxon>Caryophyllales</taxon>
        <taxon>Cactineae</taxon>
        <taxon>Cactaceae</taxon>
        <taxon>Cactoideae</taxon>
        <taxon>Echinocereeae</taxon>
        <taxon>Carnegiea</taxon>
    </lineage>
</organism>
<dbReference type="PANTHER" id="PTHR13363:SF5">
    <property type="entry name" value="E3 UBIQUITIN-PROTEIN LIGASE RNF123"/>
    <property type="match status" value="1"/>
</dbReference>
<comment type="catalytic activity">
    <reaction evidence="1">
        <text>S-ubiquitinyl-[E2 ubiquitin-conjugating enzyme]-L-cysteine + [acceptor protein]-L-lysine = [E2 ubiquitin-conjugating enzyme]-L-cysteine + N(6)-ubiquitinyl-[acceptor protein]-L-lysine.</text>
        <dbReference type="EC" id="2.3.2.27"/>
    </reaction>
</comment>
<dbReference type="Gene3D" id="3.30.40.10">
    <property type="entry name" value="Zinc/RING finger domain, C3HC4 (zinc finger)"/>
    <property type="match status" value="1"/>
</dbReference>
<dbReference type="InterPro" id="IPR013083">
    <property type="entry name" value="Znf_RING/FYVE/PHD"/>
</dbReference>
<evidence type="ECO:0000256" key="6">
    <source>
        <dbReference type="ARBA" id="ARBA00022786"/>
    </source>
</evidence>
<keyword evidence="5 8" id="KW-0863">Zinc-finger</keyword>
<reference evidence="12" key="1">
    <citation type="submission" date="2022-04" db="EMBL/GenBank/DDBJ databases">
        <title>Carnegiea gigantea Genome sequencing and assembly v2.</title>
        <authorList>
            <person name="Copetti D."/>
            <person name="Sanderson M.J."/>
            <person name="Burquez A."/>
            <person name="Wojciechowski M.F."/>
        </authorList>
    </citation>
    <scope>NUCLEOTIDE SEQUENCE</scope>
    <source>
        <strain evidence="12">SGP5-SGP5p</strain>
        <tissue evidence="12">Aerial part</tissue>
    </source>
</reference>
<evidence type="ECO:0000256" key="1">
    <source>
        <dbReference type="ARBA" id="ARBA00000900"/>
    </source>
</evidence>
<feature type="domain" description="B30.2/SPRY" evidence="11">
    <location>
        <begin position="81"/>
        <end position="268"/>
    </location>
</feature>
<evidence type="ECO:0000256" key="4">
    <source>
        <dbReference type="ARBA" id="ARBA00022723"/>
    </source>
</evidence>
<keyword evidence="4" id="KW-0479">Metal-binding</keyword>
<dbReference type="EMBL" id="JAKOGI010000274">
    <property type="protein sequence ID" value="KAJ8437976.1"/>
    <property type="molecule type" value="Genomic_DNA"/>
</dbReference>
<dbReference type="Pfam" id="PF13920">
    <property type="entry name" value="zf-C3HC4_3"/>
    <property type="match status" value="1"/>
</dbReference>
<dbReference type="InterPro" id="IPR001841">
    <property type="entry name" value="Znf_RING"/>
</dbReference>
<dbReference type="InterPro" id="IPR043136">
    <property type="entry name" value="B30.2/SPRY_sf"/>
</dbReference>
<dbReference type="CDD" id="cd12882">
    <property type="entry name" value="SPRY_RNF123"/>
    <property type="match status" value="1"/>
</dbReference>
<evidence type="ECO:0000259" key="11">
    <source>
        <dbReference type="PROSITE" id="PS50188"/>
    </source>
</evidence>
<dbReference type="GO" id="GO:0008270">
    <property type="term" value="F:zinc ion binding"/>
    <property type="evidence" value="ECO:0007669"/>
    <property type="project" value="UniProtKB-KW"/>
</dbReference>
<keyword evidence="13" id="KW-1185">Reference proteome</keyword>
<dbReference type="OrthoDB" id="258495at2759"/>
<keyword evidence="3" id="KW-0808">Transferase</keyword>
<gene>
    <name evidence="12" type="ORF">Cgig2_033709</name>
</gene>
<comment type="caution">
    <text evidence="12">The sequence shown here is derived from an EMBL/GenBank/DDBJ whole genome shotgun (WGS) entry which is preliminary data.</text>
</comment>
<dbReference type="InterPro" id="IPR003877">
    <property type="entry name" value="SPRY_dom"/>
</dbReference>
<feature type="domain" description="RING-type" evidence="10">
    <location>
        <begin position="1254"/>
        <end position="1288"/>
    </location>
</feature>
<dbReference type="Pfam" id="PF19322">
    <property type="entry name" value="RKP_N"/>
    <property type="match status" value="1"/>
</dbReference>
<dbReference type="InterPro" id="IPR057987">
    <property type="entry name" value="TPR_RNF123/RKP"/>
</dbReference>
<keyword evidence="7" id="KW-0862">Zinc</keyword>
<evidence type="ECO:0000256" key="8">
    <source>
        <dbReference type="PROSITE-ProRule" id="PRU00175"/>
    </source>
</evidence>
<protein>
    <recommendedName>
        <fullName evidence="2">RING-type E3 ubiquitin transferase</fullName>
        <ecNumber evidence="2">2.3.2.27</ecNumber>
    </recommendedName>
</protein>
<sequence length="1305" mass="147364">MAEDGFWSNGLSSGLALILNGEDKTVNSQKNRLVAYHDDFGHKSLERTLEYVFDLPYRAISPVTGSLDATLVRFIIKRCVPELPLQCDSHLRNREGICVFGHGCRPVVSIDQSSICGDLRIVSPPSLLESLAIFSSARANACVWKGKWMYEVMLETAGIQQLGWATISCPFTDRMGVGDAEDSYAFDGKRVKKWNEEDESYGQPWVVGDVIGCCIDLDEDLILFYRNGVSLGIAFAGIRKMNQGLGYFPAVSLSQGERCDLNFGARPFKYPIEGFLPLQDPPCAASCISQLLQCLSRLLEIERMGRAESTSVEQLGRLQRFVPLEDIFHPVADAICEELFSILDGEEGATEYIAWGLFLTLLMDLYGLHVPHDHSSLDKVVDVVLKFRSSSLLFQHVIGALSYGCKTASLVLMECPYSGSYSYLALACHLLRREELMILWWKLSEFEFLLEGFLSWRSPNKHDLQLMMPSVWWPNSCEDVSHESSMLLTTSAVSDAIDKIEEKHRDLCCLVIQFIPPVRPPQFPGSVFRKFLQSILIKNRRADRNITPPGVLGNTLLVSLYTVILHYLSEGFPMADICGWSKNHGCDAKDDVGFLHRGGQLSFPMELFLKNDPQKIDIPRIGGSFSNLLESHDVHGQESEVISWEEGCMDNEGTRVTHFTRQKPCCCCSIYDIDFTRSYRDPIRSSAKGSRGHSSSIPERSAHVAAECSTGSLNDEIADKPSSSDHHHSQFGYRPVQHTRTIPKESNLSSAMLREEELLDIMLLLYHVGVAPNFKQASYYMSHQSQSISLLEETDRQIKERPSIEQQKRLKEARNIYREEVIDCVRHCTWDHELVFEVWNIKSWSDEDWIKAFVCACCMYRISLLSHWKQRGMYAACMRTVQLLLVLSKDDSLFGFVPEFYLEALVDCFHVLRKSDPPFVPSAIFVKQGLSSFVTFVVTHFNDPRISSADLKDLLLQSISVLVQYKEFLAAFETNDAATSKLPRSLLSAFDNRSWIPVTNILLRLCKGSGFGTSKHGESSSSSVVFQRLLRDACIEDEALFAAFLNRLFNTLSWTMTEFSVSIREMLEKNHVLEFQQRKCSVIFDLSCNLARILEFCTREIPQAFLLGNDMNLRRLTELVIFTLNQMTSTTDSEFFDWSVKRHGQSPEKINRGMILAPLVGIIVNLIDANTEVESSGRNDVVEVLASMDCPDTVLCGLQYMLGFNWAGFSKGNVHFGKLSQLEDFLSHLISRMGSRELEASVLRQEAECEDSMCCICYTGEADAQFVPCLHSSCYGCITRHLLNCQRCFFCNATVIQVIKDETKS</sequence>
<feature type="compositionally biased region" description="Low complexity" evidence="9">
    <location>
        <begin position="684"/>
        <end position="696"/>
    </location>
</feature>
<dbReference type="PANTHER" id="PTHR13363">
    <property type="entry name" value="RING FINGER AND SRY DOMAIN-CONTAINING"/>
    <property type="match status" value="1"/>
</dbReference>
<dbReference type="InterPro" id="IPR035773">
    <property type="entry name" value="SPRY_RNF123"/>
</dbReference>
<dbReference type="InterPro" id="IPR013320">
    <property type="entry name" value="ConA-like_dom_sf"/>
</dbReference>
<dbReference type="InterPro" id="IPR045737">
    <property type="entry name" value="RKP_N"/>
</dbReference>
<evidence type="ECO:0000256" key="2">
    <source>
        <dbReference type="ARBA" id="ARBA00012483"/>
    </source>
</evidence>